<gene>
    <name evidence="2" type="ORF">BD01_1306</name>
</gene>
<evidence type="ECO:0000256" key="1">
    <source>
        <dbReference type="SAM" id="MobiDB-lite"/>
    </source>
</evidence>
<proteinExistence type="predicted"/>
<evidence type="ECO:0000313" key="2">
    <source>
        <dbReference type="EMBL" id="AHL22917.1"/>
    </source>
</evidence>
<feature type="compositionally biased region" description="Basic and acidic residues" evidence="1">
    <location>
        <begin position="1"/>
        <end position="21"/>
    </location>
</feature>
<keyword evidence="3" id="KW-1185">Reference proteome</keyword>
<dbReference type="EMBL" id="CP007264">
    <property type="protein sequence ID" value="AHL22917.1"/>
    <property type="molecule type" value="Genomic_DNA"/>
</dbReference>
<dbReference type="AlphaFoldDB" id="W8NUS4"/>
<reference evidence="2 3" key="1">
    <citation type="submission" date="2014-02" db="EMBL/GenBank/DDBJ databases">
        <title>Genome Sequence of an Hyperthermophilic Archaeon, Thermococcus nautili 30-1, producing viral vesicles.</title>
        <authorList>
            <person name="Oberto J."/>
            <person name="Gaudin M."/>
            <person name="Cossu M."/>
            <person name="Gorlas A."/>
            <person name="Slesarev A."/>
            <person name="Marguet E."/>
            <person name="Forterre P."/>
        </authorList>
    </citation>
    <scope>NUCLEOTIDE SEQUENCE [LARGE SCALE GENOMIC DNA]</scope>
    <source>
        <strain evidence="2 3">30-1</strain>
    </source>
</reference>
<accession>W8NUS4</accession>
<name>W8NUS4_9EURY</name>
<organism evidence="2 3">
    <name type="scientific">Thermococcus nautili</name>
    <dbReference type="NCBI Taxonomy" id="195522"/>
    <lineage>
        <taxon>Archaea</taxon>
        <taxon>Methanobacteriati</taxon>
        <taxon>Methanobacteriota</taxon>
        <taxon>Thermococci</taxon>
        <taxon>Thermococcales</taxon>
        <taxon>Thermococcaceae</taxon>
        <taxon>Thermococcus</taxon>
    </lineage>
</organism>
<dbReference type="Proteomes" id="UP000019434">
    <property type="component" value="Chromosome"/>
</dbReference>
<feature type="region of interest" description="Disordered" evidence="1">
    <location>
        <begin position="1"/>
        <end position="27"/>
    </location>
</feature>
<evidence type="ECO:0000313" key="3">
    <source>
        <dbReference type="Proteomes" id="UP000019434"/>
    </source>
</evidence>
<protein>
    <submittedName>
        <fullName evidence="2">Uncharacterized protein</fullName>
    </submittedName>
</protein>
<dbReference type="HOGENOM" id="CLU_3148164_0_0_2"/>
<dbReference type="KEGG" id="tnu:BD01_1306"/>
<sequence>MRLGKVKGEEERKQRQGDEHVFGPGHSHSSSLAFEFLSMPMILELFFF</sequence>